<feature type="transmembrane region" description="Helical" evidence="1">
    <location>
        <begin position="52"/>
        <end position="77"/>
    </location>
</feature>
<name>A0A6J4UXQ4_9BACT</name>
<evidence type="ECO:0000313" key="2">
    <source>
        <dbReference type="EMBL" id="CAA9563426.1"/>
    </source>
</evidence>
<feature type="transmembrane region" description="Helical" evidence="1">
    <location>
        <begin position="98"/>
        <end position="120"/>
    </location>
</feature>
<organism evidence="2">
    <name type="scientific">uncultured Thermomicrobiales bacterium</name>
    <dbReference type="NCBI Taxonomy" id="1645740"/>
    <lineage>
        <taxon>Bacteria</taxon>
        <taxon>Pseudomonadati</taxon>
        <taxon>Thermomicrobiota</taxon>
        <taxon>Thermomicrobia</taxon>
        <taxon>Thermomicrobiales</taxon>
        <taxon>environmental samples</taxon>
    </lineage>
</organism>
<dbReference type="EMBL" id="CADCWI010000106">
    <property type="protein sequence ID" value="CAA9563426.1"/>
    <property type="molecule type" value="Genomic_DNA"/>
</dbReference>
<feature type="transmembrane region" description="Helical" evidence="1">
    <location>
        <begin position="126"/>
        <end position="146"/>
    </location>
</feature>
<sequence length="248" mass="27691">MIETANRIEVAMISPNAFGIVLMLVIAVVAWVNRPFLRDVATDDDRPWRFLARAGAMFAVLTGFWIGFFDNWLQLLAEPFRLSRRWELERVVIDPVDVEIRIVTGVLLAALLTLGAALFARHIGGYLLQAVLLIVGVATWIPLFIVQQRAEVMVIDGVSASQTLGSFAGIAAFWVLRTALGIAIVVSTLMICMMLIAPIVTLLLDLTRLRHPRITREADAFFSVLQSHAADHQDVPLKDRWRPIRQPS</sequence>
<protein>
    <submittedName>
        <fullName evidence="2">Uncharacterized protein</fullName>
    </submittedName>
</protein>
<feature type="transmembrane region" description="Helical" evidence="1">
    <location>
        <begin position="182"/>
        <end position="204"/>
    </location>
</feature>
<gene>
    <name evidence="2" type="ORF">AVDCRST_MAG43-2119</name>
</gene>
<reference evidence="2" key="1">
    <citation type="submission" date="2020-02" db="EMBL/GenBank/DDBJ databases">
        <authorList>
            <person name="Meier V. D."/>
        </authorList>
    </citation>
    <scope>NUCLEOTIDE SEQUENCE</scope>
    <source>
        <strain evidence="2">AVDCRST_MAG43</strain>
    </source>
</reference>
<accession>A0A6J4UXQ4</accession>
<proteinExistence type="predicted"/>
<feature type="transmembrane region" description="Helical" evidence="1">
    <location>
        <begin position="12"/>
        <end position="32"/>
    </location>
</feature>
<keyword evidence="1" id="KW-1133">Transmembrane helix</keyword>
<keyword evidence="1" id="KW-0812">Transmembrane</keyword>
<evidence type="ECO:0000256" key="1">
    <source>
        <dbReference type="SAM" id="Phobius"/>
    </source>
</evidence>
<dbReference type="AlphaFoldDB" id="A0A6J4UXQ4"/>
<keyword evidence="1" id="KW-0472">Membrane</keyword>